<accession>A0ABS5RN47</accession>
<protein>
    <submittedName>
        <fullName evidence="1">Uncharacterized protein</fullName>
    </submittedName>
</protein>
<evidence type="ECO:0000313" key="1">
    <source>
        <dbReference type="EMBL" id="MBS9534349.1"/>
    </source>
</evidence>
<evidence type="ECO:0000313" key="2">
    <source>
        <dbReference type="Proteomes" id="UP001519535"/>
    </source>
</evidence>
<name>A0ABS5RN47_9MYCO</name>
<gene>
    <name evidence="1" type="ORF">KIH27_12215</name>
</gene>
<keyword evidence="2" id="KW-1185">Reference proteome</keyword>
<reference evidence="1 2" key="1">
    <citation type="submission" date="2021-05" db="EMBL/GenBank/DDBJ databases">
        <title>Mycobacterium acidophilum sp. nov., an extremely acid-tolerant member of the genus Mycobacterium.</title>
        <authorList>
            <person name="Xia J."/>
        </authorList>
    </citation>
    <scope>NUCLEOTIDE SEQUENCE [LARGE SCALE GENOMIC DNA]</scope>
    <source>
        <strain evidence="1 2">M1</strain>
    </source>
</reference>
<sequence length="353" mass="38457">MTAVLQQAGKFVQLHPDSVAAVKRGNLIPGTDGFYRMMTRGADAKFTEQLQWRPAMLDPQQLVSLQMIGVQVALKAAIADVSDSIQRVESKVGAVLHLAQAERAGDVLGDNLTITRQLAYLEKNGSLPDTYWESIASLGPALNAAVEGLRNHAKRVLATLEPDHSVQDRADKLRAAIADGLVGETLSLLVVAEESLYKWQRLRLARVQATEPDHLPQVLEHTRELLAYQLAEDGKLYQQAHQVVDAIAKTEAFDGFRFWAVDQLAADRDALQGELDSFARARHHQVDSWQDMATPGVREAVDAAVEIAKPVAQKAIATAGRGLANLRGFVAQRFGQKEGVLNDEPPSAPTAAE</sequence>
<comment type="caution">
    <text evidence="1">The sequence shown here is derived from an EMBL/GenBank/DDBJ whole genome shotgun (WGS) entry which is preliminary data.</text>
</comment>
<dbReference type="Proteomes" id="UP001519535">
    <property type="component" value="Unassembled WGS sequence"/>
</dbReference>
<organism evidence="1 2">
    <name type="scientific">Mycolicibacter acidiphilus</name>
    <dbReference type="NCBI Taxonomy" id="2835306"/>
    <lineage>
        <taxon>Bacteria</taxon>
        <taxon>Bacillati</taxon>
        <taxon>Actinomycetota</taxon>
        <taxon>Actinomycetes</taxon>
        <taxon>Mycobacteriales</taxon>
        <taxon>Mycobacteriaceae</taxon>
        <taxon>Mycolicibacter</taxon>
    </lineage>
</organism>
<proteinExistence type="predicted"/>
<dbReference type="EMBL" id="JAHCLR010000022">
    <property type="protein sequence ID" value="MBS9534349.1"/>
    <property type="molecule type" value="Genomic_DNA"/>
</dbReference>